<dbReference type="EMBL" id="DF157819">
    <property type="protein sequence ID" value="GAB69781.1"/>
    <property type="molecule type" value="Genomic_DNA"/>
</dbReference>
<protein>
    <submittedName>
        <fullName evidence="1">CYIR protein</fullName>
    </submittedName>
</protein>
<organism evidence="1 2">
    <name type="scientific">Plasmodium cynomolgi (strain B)</name>
    <dbReference type="NCBI Taxonomy" id="1120755"/>
    <lineage>
        <taxon>Eukaryota</taxon>
        <taxon>Sar</taxon>
        <taxon>Alveolata</taxon>
        <taxon>Apicomplexa</taxon>
        <taxon>Aconoidasida</taxon>
        <taxon>Haemosporida</taxon>
        <taxon>Plasmodiidae</taxon>
        <taxon>Plasmodium</taxon>
        <taxon>Plasmodium (Plasmodium)</taxon>
    </lineage>
</organism>
<dbReference type="KEGG" id="pcy:PCYB_005300"/>
<dbReference type="PhylomeDB" id="K6UFA9"/>
<accession>K6UFA9</accession>
<keyword evidence="2" id="KW-1185">Reference proteome</keyword>
<dbReference type="VEuPathDB" id="PlasmoDB:PCYB_005300"/>
<evidence type="ECO:0000313" key="1">
    <source>
        <dbReference type="EMBL" id="GAB69781.1"/>
    </source>
</evidence>
<proteinExistence type="predicted"/>
<evidence type="ECO:0000313" key="2">
    <source>
        <dbReference type="Proteomes" id="UP000006319"/>
    </source>
</evidence>
<gene>
    <name evidence="1" type="ORF">PCYB_005300</name>
</gene>
<dbReference type="GeneID" id="14696323"/>
<dbReference type="Proteomes" id="UP000006319">
    <property type="component" value="Unassembled WGS sequence"/>
</dbReference>
<dbReference type="Pfam" id="PF05795">
    <property type="entry name" value="Plasmodium_Vir"/>
    <property type="match status" value="1"/>
</dbReference>
<reference evidence="1 2" key="1">
    <citation type="journal article" date="2012" name="Nat. Genet.">
        <title>Plasmodium cynomolgi genome sequences provide insight into Plasmodium vivax and the monkey malaria clade.</title>
        <authorList>
            <person name="Tachibana S."/>
            <person name="Sullivan S.A."/>
            <person name="Kawai S."/>
            <person name="Nakamura S."/>
            <person name="Kim H.R."/>
            <person name="Goto N."/>
            <person name="Arisue N."/>
            <person name="Palacpac N.M.Q."/>
            <person name="Honma H."/>
            <person name="Yagi M."/>
            <person name="Tougan T."/>
            <person name="Katakai Y."/>
            <person name="Kaneko O."/>
            <person name="Mita T."/>
            <person name="Kita K."/>
            <person name="Yasutomi Y."/>
            <person name="Sutton P.L."/>
            <person name="Shakhbatyan R."/>
            <person name="Horii T."/>
            <person name="Yasunaga T."/>
            <person name="Barnwell J.W."/>
            <person name="Escalante A.A."/>
            <person name="Carlton J.M."/>
            <person name="Tanabe K."/>
        </authorList>
    </citation>
    <scope>NUCLEOTIDE SEQUENCE [LARGE SCALE GENOMIC DNA]</scope>
    <source>
        <strain evidence="1 2">B</strain>
    </source>
</reference>
<dbReference type="RefSeq" id="XP_004227999.1">
    <property type="nucleotide sequence ID" value="XM_004227951.1"/>
</dbReference>
<sequence length="181" mass="22030">MENVSANLPYYNQKCDSIRVERKNNENIYEQKYIEYSLWHFPKSEHDKCILLNYWVYSKLDGIFSLNNLSVILLAFAPLQQIWNDMVETLSRDPRYKICWPDSVTIMQKDWKKKKELYDYYVDYDYLLRMAQIHKNNECKYYNKLKEMLSLYETFEKVCEPKGDSCPDVFYKCQKKILSLR</sequence>
<dbReference type="AlphaFoldDB" id="K6UFA9"/>
<dbReference type="InterPro" id="IPR008780">
    <property type="entry name" value="Plasmodium_Vir"/>
</dbReference>
<name>K6UFA9_PLACD</name>